<evidence type="ECO:0000256" key="8">
    <source>
        <dbReference type="ARBA" id="ARBA00050412"/>
    </source>
</evidence>
<comment type="similarity">
    <text evidence="9">Belongs to the tryptophan 2,3-dioxygenase family.</text>
</comment>
<evidence type="ECO:0000256" key="4">
    <source>
        <dbReference type="ARBA" id="ARBA00022964"/>
    </source>
</evidence>
<dbReference type="Proteomes" id="UP000198741">
    <property type="component" value="Chromosome I"/>
</dbReference>
<keyword evidence="11" id="KW-1185">Reference proteome</keyword>
<dbReference type="Pfam" id="PF03301">
    <property type="entry name" value="Trp_dioxygenase"/>
    <property type="match status" value="2"/>
</dbReference>
<comment type="function">
    <text evidence="9">Heme-dependent dioxygenase that catalyzes the oxidative cleavage of the L-tryptophan (L-Trp) pyrrole ring and converts L-tryptophan to N-formyl-L-kynurenine. Catalyzes the oxidative cleavage of the indole moiety.</text>
</comment>
<dbReference type="OrthoDB" id="9776847at2"/>
<dbReference type="GO" id="GO:0004833">
    <property type="term" value="F:L-tryptophan 2,3-dioxygenase activity"/>
    <property type="evidence" value="ECO:0007669"/>
    <property type="project" value="UniProtKB-UniRule"/>
</dbReference>
<dbReference type="GO" id="GO:0019442">
    <property type="term" value="P:L-tryptophan catabolic process to acetyl-CoA"/>
    <property type="evidence" value="ECO:0007669"/>
    <property type="project" value="TreeGrafter"/>
</dbReference>
<name>A0A1H0MS72_9ACTN</name>
<dbReference type="GO" id="GO:0020037">
    <property type="term" value="F:heme binding"/>
    <property type="evidence" value="ECO:0007669"/>
    <property type="project" value="UniProtKB-UniRule"/>
</dbReference>
<feature type="binding site" evidence="9">
    <location>
        <position position="113"/>
    </location>
    <ligand>
        <name>substrate</name>
    </ligand>
</feature>
<dbReference type="InterPro" id="IPR004981">
    <property type="entry name" value="Trp_2_3_dOase"/>
</dbReference>
<evidence type="ECO:0000313" key="11">
    <source>
        <dbReference type="Proteomes" id="UP000198741"/>
    </source>
</evidence>
<dbReference type="AlphaFoldDB" id="A0A1H0MS72"/>
<evidence type="ECO:0000256" key="1">
    <source>
        <dbReference type="ARBA" id="ARBA00011881"/>
    </source>
</evidence>
<evidence type="ECO:0000256" key="9">
    <source>
        <dbReference type="HAMAP-Rule" id="MF_01972"/>
    </source>
</evidence>
<keyword evidence="6 9" id="KW-0408">Iron</keyword>
<keyword evidence="3 9" id="KW-0479">Metal-binding</keyword>
<dbReference type="GO" id="GO:0046872">
    <property type="term" value="F:metal ion binding"/>
    <property type="evidence" value="ECO:0007669"/>
    <property type="project" value="UniProtKB-KW"/>
</dbReference>
<keyword evidence="4 9" id="KW-0223">Dioxygenase</keyword>
<dbReference type="PANTHER" id="PTHR10138:SF0">
    <property type="entry name" value="TRYPTOPHAN 2,3-DIOXYGENASE"/>
    <property type="match status" value="1"/>
</dbReference>
<dbReference type="EC" id="1.13.11.11" evidence="9"/>
<feature type="binding site" evidence="9">
    <location>
        <position position="250"/>
    </location>
    <ligand>
        <name>substrate</name>
    </ligand>
</feature>
<dbReference type="SUPFAM" id="SSF140959">
    <property type="entry name" value="Indolic compounds 2,3-dioxygenase-like"/>
    <property type="match status" value="1"/>
</dbReference>
<dbReference type="STRING" id="1090615.SAMN04515671_2087"/>
<evidence type="ECO:0000256" key="2">
    <source>
        <dbReference type="ARBA" id="ARBA00022617"/>
    </source>
</evidence>
<gene>
    <name evidence="9" type="primary">kynA</name>
    <name evidence="10" type="ORF">SAMN04515671_2087</name>
</gene>
<dbReference type="EMBL" id="LT629710">
    <property type="protein sequence ID" value="SDO83227.1"/>
    <property type="molecule type" value="Genomic_DNA"/>
</dbReference>
<keyword evidence="5 9" id="KW-0560">Oxidoreductase</keyword>
<reference evidence="10 11" key="1">
    <citation type="submission" date="2016-10" db="EMBL/GenBank/DDBJ databases">
        <authorList>
            <person name="de Groot N.N."/>
        </authorList>
    </citation>
    <scope>NUCLEOTIDE SEQUENCE [LARGE SCALE GENOMIC DNA]</scope>
    <source>
        <strain evidence="11">P4-7,KCTC 19426,CECT 7604</strain>
    </source>
</reference>
<comment type="cofactor">
    <cofactor evidence="9">
        <name>heme</name>
        <dbReference type="ChEBI" id="CHEBI:30413"/>
    </cofactor>
    <text evidence="9">Binds 1 heme group per subunit.</text>
</comment>
<protein>
    <recommendedName>
        <fullName evidence="9">Tryptophan 2,3-dioxygenase</fullName>
        <shortName evidence="9">TDO</shortName>
        <ecNumber evidence="9">1.13.11.11</ecNumber>
    </recommendedName>
    <alternativeName>
        <fullName evidence="9">Tryptamin 2,3-dioxygenase</fullName>
    </alternativeName>
    <alternativeName>
        <fullName evidence="9">Tryptophan oxygenase</fullName>
        <shortName evidence="9">TO</shortName>
        <shortName evidence="9">TRPO</shortName>
    </alternativeName>
    <alternativeName>
        <fullName evidence="9">Tryptophan pyrrolase</fullName>
    </alternativeName>
    <alternativeName>
        <fullName evidence="9">Tryptophanase</fullName>
    </alternativeName>
</protein>
<comment type="caution">
    <text evidence="9">Lacks conserved residue(s) required for the propagation of feature annotation.</text>
</comment>
<evidence type="ECO:0000256" key="7">
    <source>
        <dbReference type="ARBA" id="ARBA00023079"/>
    </source>
</evidence>
<dbReference type="Gene3D" id="1.20.58.480">
    <property type="match status" value="1"/>
</dbReference>
<evidence type="ECO:0000313" key="10">
    <source>
        <dbReference type="EMBL" id="SDO83227.1"/>
    </source>
</evidence>
<keyword evidence="7 9" id="KW-0823">Tryptophan catabolism</keyword>
<dbReference type="InterPro" id="IPR017485">
    <property type="entry name" value="Trp_2-3-dOase_bac"/>
</dbReference>
<dbReference type="GO" id="GO:0019441">
    <property type="term" value="P:L-tryptophan catabolic process to kynurenine"/>
    <property type="evidence" value="ECO:0007669"/>
    <property type="project" value="UniProtKB-UniRule"/>
</dbReference>
<comment type="catalytic activity">
    <reaction evidence="8 9">
        <text>L-tryptophan + O2 = N-formyl-L-kynurenine</text>
        <dbReference type="Rhea" id="RHEA:24536"/>
        <dbReference type="ChEBI" id="CHEBI:15379"/>
        <dbReference type="ChEBI" id="CHEBI:57912"/>
        <dbReference type="ChEBI" id="CHEBI:58629"/>
        <dbReference type="EC" id="1.13.11.11"/>
    </reaction>
</comment>
<comment type="pathway">
    <text evidence="9">Amino-acid degradation; L-tryptophan degradation via kynurenine pathway; L-kynurenine from L-tryptophan: step 1/2.</text>
</comment>
<sequence>MENGNIRPLEDGIEKDLTGLNYGSYLQLDTLLAAQAPLSTHHDEMLFIIAHQTTELWLKLVIHELRSAMALIAADSLGPALKRLARIKHIQKQMTDQWSVLATLTPSEYAQFRGILGKSSGFQSMQYRLLEFLLGNKNAAMIAVFAHHPEQQQILQAALDAPSLYDEFLLFLHRRGYAIPAELLDRDRRVPHTLNAALVDVFTGIYDAPEAQWDVYETCEELIDVEDTFQTWRFRHLKTVERIIGFKRGTGGSSGVAFLRRALDLTFFPELYAVRTEIGR</sequence>
<proteinExistence type="inferred from homology"/>
<feature type="binding site" description="axial binding residue" evidence="9">
    <location>
        <position position="236"/>
    </location>
    <ligand>
        <name>heme</name>
        <dbReference type="ChEBI" id="CHEBI:30413"/>
    </ligand>
    <ligandPart>
        <name>Fe</name>
        <dbReference type="ChEBI" id="CHEBI:18248"/>
    </ligandPart>
</feature>
<dbReference type="InterPro" id="IPR037217">
    <property type="entry name" value="Trp/Indoleamine_2_3_dOase-like"/>
</dbReference>
<feature type="binding site" evidence="9">
    <location>
        <position position="109"/>
    </location>
    <ligand>
        <name>substrate</name>
    </ligand>
</feature>
<organism evidence="10 11">
    <name type="scientific">Nakamurella panacisegetis</name>
    <dbReference type="NCBI Taxonomy" id="1090615"/>
    <lineage>
        <taxon>Bacteria</taxon>
        <taxon>Bacillati</taxon>
        <taxon>Actinomycetota</taxon>
        <taxon>Actinomycetes</taxon>
        <taxon>Nakamurellales</taxon>
        <taxon>Nakamurellaceae</taxon>
        <taxon>Nakamurella</taxon>
    </lineage>
</organism>
<evidence type="ECO:0000256" key="5">
    <source>
        <dbReference type="ARBA" id="ARBA00023002"/>
    </source>
</evidence>
<dbReference type="HAMAP" id="MF_01972">
    <property type="entry name" value="T23O"/>
    <property type="match status" value="1"/>
</dbReference>
<dbReference type="UniPathway" id="UPA00333">
    <property type="reaction ID" value="UER00453"/>
</dbReference>
<evidence type="ECO:0000256" key="3">
    <source>
        <dbReference type="ARBA" id="ARBA00022723"/>
    </source>
</evidence>
<keyword evidence="2 9" id="KW-0349">Heme</keyword>
<evidence type="ECO:0000256" key="6">
    <source>
        <dbReference type="ARBA" id="ARBA00023004"/>
    </source>
</evidence>
<accession>A0A1H0MS72</accession>
<dbReference type="PANTHER" id="PTHR10138">
    <property type="entry name" value="TRYPTOPHAN 2,3-DIOXYGENASE"/>
    <property type="match status" value="1"/>
</dbReference>
<dbReference type="RefSeq" id="WP_090475894.1">
    <property type="nucleotide sequence ID" value="NZ_LT629710.1"/>
</dbReference>
<dbReference type="NCBIfam" id="TIGR03036">
    <property type="entry name" value="trp_2_3_diox"/>
    <property type="match status" value="1"/>
</dbReference>
<comment type="subunit">
    <text evidence="1 9">Homotetramer.</text>
</comment>
<dbReference type="FunFam" id="1.20.58.480:FF:000001">
    <property type="entry name" value="Tryptophan 2,3-dioxygenase"/>
    <property type="match status" value="1"/>
</dbReference>